<accession>A0A1U7ZSQ6</accession>
<feature type="region of interest" description="Disordered" evidence="9">
    <location>
        <begin position="222"/>
        <end position="305"/>
    </location>
</feature>
<dbReference type="GeneID" id="104596948"/>
<comment type="function">
    <text evidence="1 7">Clathrin is the major protein of the polyhedral coat of coated pits and vesicles.</text>
</comment>
<evidence type="ECO:0000256" key="6">
    <source>
        <dbReference type="ARBA" id="ARBA00023329"/>
    </source>
</evidence>
<gene>
    <name evidence="11" type="primary">LOC104596948</name>
</gene>
<dbReference type="KEGG" id="nnu:104596948"/>
<dbReference type="STRING" id="4432.A0A1U7ZSQ6"/>
<dbReference type="RefSeq" id="XP_010256575.1">
    <property type="nucleotide sequence ID" value="XM_010258273.2"/>
</dbReference>
<dbReference type="GO" id="GO:0072583">
    <property type="term" value="P:clathrin-dependent endocytosis"/>
    <property type="evidence" value="ECO:0000318"/>
    <property type="project" value="GO_Central"/>
</dbReference>
<dbReference type="Proteomes" id="UP000189703">
    <property type="component" value="Unplaced"/>
</dbReference>
<evidence type="ECO:0000256" key="3">
    <source>
        <dbReference type="ARBA" id="ARBA00005263"/>
    </source>
</evidence>
<dbReference type="GO" id="GO:0030130">
    <property type="term" value="C:clathrin coat of trans-Golgi network vesicle"/>
    <property type="evidence" value="ECO:0007669"/>
    <property type="project" value="InterPro"/>
</dbReference>
<dbReference type="InParanoid" id="A0A1U7ZSQ6"/>
<organism evidence="10 11">
    <name type="scientific">Nelumbo nucifera</name>
    <name type="common">Sacred lotus</name>
    <dbReference type="NCBI Taxonomy" id="4432"/>
    <lineage>
        <taxon>Eukaryota</taxon>
        <taxon>Viridiplantae</taxon>
        <taxon>Streptophyta</taxon>
        <taxon>Embryophyta</taxon>
        <taxon>Tracheophyta</taxon>
        <taxon>Spermatophyta</taxon>
        <taxon>Magnoliopsida</taxon>
        <taxon>Proteales</taxon>
        <taxon>Nelumbonaceae</taxon>
        <taxon>Nelumbo</taxon>
    </lineage>
</organism>
<evidence type="ECO:0000256" key="1">
    <source>
        <dbReference type="ARBA" id="ARBA00003913"/>
    </source>
</evidence>
<dbReference type="GO" id="GO:0006886">
    <property type="term" value="P:intracellular protein transport"/>
    <property type="evidence" value="ECO:0007669"/>
    <property type="project" value="InterPro"/>
</dbReference>
<feature type="region of interest" description="Disordered" evidence="9">
    <location>
        <begin position="51"/>
        <end position="125"/>
    </location>
</feature>
<dbReference type="GO" id="GO:0005886">
    <property type="term" value="C:plasma membrane"/>
    <property type="evidence" value="ECO:0000318"/>
    <property type="project" value="GO_Central"/>
</dbReference>
<evidence type="ECO:0000256" key="4">
    <source>
        <dbReference type="ARBA" id="ARBA00023136"/>
    </source>
</evidence>
<keyword evidence="10" id="KW-1185">Reference proteome</keyword>
<feature type="compositionally biased region" description="Low complexity" evidence="9">
    <location>
        <begin position="284"/>
        <end position="305"/>
    </location>
</feature>
<sequence length="305" mass="33786">MSSFTDAFGQDGDEPRPVSSTRPFDDDGYIGYDPRLPSQRFDAFSNFADNESVKESVDDSSPIFNNPSYGAGDDVFTSQPIPETPSPIYGTGGGFSAFSPESNGKAFDDGFAPSDGPILPPHTEMQPEEGFALREWKRQNAIRLEEKEKREKELLNQIIDEADEYKIEFYRRRVINVETNKTTNREKEKLFLASQEKFHAEADKHYWKAIAELIPHEVPAIEKKRGKKDQEKKPSIVVIQGPKPGKPTDLSRMRQILVKLKHNPPPHMKPSPPPAPGPAKDAKTGTAAPPKAATVTTAPEAVASA</sequence>
<feature type="compositionally biased region" description="Pro residues" evidence="9">
    <location>
        <begin position="265"/>
        <end position="277"/>
    </location>
</feature>
<evidence type="ECO:0000256" key="9">
    <source>
        <dbReference type="SAM" id="MobiDB-lite"/>
    </source>
</evidence>
<evidence type="ECO:0000256" key="7">
    <source>
        <dbReference type="RuleBase" id="RU363137"/>
    </source>
</evidence>
<keyword evidence="8" id="KW-0175">Coiled coil</keyword>
<dbReference type="InterPro" id="IPR000996">
    <property type="entry name" value="Clathrin_L-chain"/>
</dbReference>
<evidence type="ECO:0000313" key="10">
    <source>
        <dbReference type="Proteomes" id="UP000189703"/>
    </source>
</evidence>
<dbReference type="GO" id="GO:0030125">
    <property type="term" value="C:clathrin vesicle coat"/>
    <property type="evidence" value="ECO:0000318"/>
    <property type="project" value="GO_Central"/>
</dbReference>
<proteinExistence type="inferred from homology"/>
<evidence type="ECO:0000256" key="2">
    <source>
        <dbReference type="ARBA" id="ARBA00004180"/>
    </source>
</evidence>
<keyword evidence="5 7" id="KW-0168">Coated pit</keyword>
<dbReference type="Pfam" id="PF01086">
    <property type="entry name" value="Clathrin_lg_ch"/>
    <property type="match status" value="1"/>
</dbReference>
<comment type="subcellular location">
    <subcellularLocation>
        <location evidence="2 7">Cytoplasmic vesicle membrane</location>
        <topology evidence="2 7">Peripheral membrane protein</topology>
        <orientation evidence="2 7">Cytoplasmic side</orientation>
    </subcellularLocation>
    <subcellularLocation>
        <location evidence="7">Membrane</location>
        <location evidence="7">Coated pit</location>
        <topology evidence="7">Peripheral membrane protein</topology>
        <orientation evidence="7">Cytoplasmic side</orientation>
    </subcellularLocation>
    <text evidence="7">Cytoplasmic face of coated pits and vesicles.</text>
</comment>
<keyword evidence="6 7" id="KW-0968">Cytoplasmic vesicle</keyword>
<evidence type="ECO:0000256" key="5">
    <source>
        <dbReference type="ARBA" id="ARBA00023176"/>
    </source>
</evidence>
<dbReference type="AlphaFoldDB" id="A0A1U7ZSQ6"/>
<dbReference type="FunCoup" id="A0A1U7ZSQ6">
    <property type="interactions" value="3866"/>
</dbReference>
<dbReference type="GO" id="GO:0005198">
    <property type="term" value="F:structural molecule activity"/>
    <property type="evidence" value="ECO:0007669"/>
    <property type="project" value="InterPro"/>
</dbReference>
<dbReference type="eggNOG" id="ENOG502QVX7">
    <property type="taxonomic scope" value="Eukaryota"/>
</dbReference>
<dbReference type="PANTHER" id="PTHR10639:SF24">
    <property type="entry name" value="CLATHRIN LIGHT CHAIN 3"/>
    <property type="match status" value="1"/>
</dbReference>
<dbReference type="GO" id="GO:0030132">
    <property type="term" value="C:clathrin coat of coated pit"/>
    <property type="evidence" value="ECO:0007669"/>
    <property type="project" value="InterPro"/>
</dbReference>
<keyword evidence="4 7" id="KW-0472">Membrane</keyword>
<evidence type="ECO:0000313" key="11">
    <source>
        <dbReference type="RefSeq" id="XP_010256575.1"/>
    </source>
</evidence>
<dbReference type="GO" id="GO:0032050">
    <property type="term" value="F:clathrin heavy chain binding"/>
    <property type="evidence" value="ECO:0000318"/>
    <property type="project" value="GO_Central"/>
</dbReference>
<dbReference type="OMA" id="FHEKRKV"/>
<feature type="coiled-coil region" evidence="8">
    <location>
        <begin position="141"/>
        <end position="168"/>
    </location>
</feature>
<dbReference type="PANTHER" id="PTHR10639">
    <property type="entry name" value="CLATHRIN LIGHT CHAIN"/>
    <property type="match status" value="1"/>
</dbReference>
<evidence type="ECO:0000256" key="8">
    <source>
        <dbReference type="SAM" id="Coils"/>
    </source>
</evidence>
<feature type="region of interest" description="Disordered" evidence="9">
    <location>
        <begin position="1"/>
        <end position="36"/>
    </location>
</feature>
<feature type="compositionally biased region" description="Basic and acidic residues" evidence="9">
    <location>
        <begin position="222"/>
        <end position="234"/>
    </location>
</feature>
<name>A0A1U7ZSQ6_NELNU</name>
<protein>
    <recommendedName>
        <fullName evidence="7">Clathrin light chain</fullName>
    </recommendedName>
</protein>
<reference evidence="11" key="1">
    <citation type="submission" date="2025-08" db="UniProtKB">
        <authorList>
            <consortium name="RefSeq"/>
        </authorList>
    </citation>
    <scope>IDENTIFICATION</scope>
</reference>
<dbReference type="OrthoDB" id="782264at2759"/>
<comment type="similarity">
    <text evidence="3 7">Belongs to the clathrin light chain family.</text>
</comment>